<dbReference type="EMBL" id="PGGS01001060">
    <property type="protein sequence ID" value="PNH00996.1"/>
    <property type="molecule type" value="Genomic_DNA"/>
</dbReference>
<name>A0A2J7ZL56_9CHLO</name>
<sequence>MRGPGQSPGALEYRSGAAGGSEQRWRPCRGAAAQGAYTPSRLRPPVYVAARVAELVAVRERELMAGPVQTTTDAHQGQRAAEAARAGLEAEAAQAARQLAAAQQAATDAQQAQRAAEAARAGLKAEAAESARQLTAAQQAATDAQQAQRAAEAARAGLEAEAAQAARQLAAAQQAATDAQQAQRAAEAARAWLAGRAAEAHPHNANIYKSHPTALHTASERGDTTTVEALLRAGSNVNGRDSAVRGATSTEGWRDAAGDNAKPFHVTRIRAPTTHTTMGASGDGHPAAATASGGAANEVDPIMQARLLEGSIVKRGTGQAARQLGVAQQAATDAEQGQRVAEAARTWLAKRAAEAPPHEAIIYKAARVPTACTCLAAASSSRY</sequence>
<dbReference type="SUPFAM" id="SSF48403">
    <property type="entry name" value="Ankyrin repeat"/>
    <property type="match status" value="1"/>
</dbReference>
<feature type="coiled-coil region" evidence="2">
    <location>
        <begin position="78"/>
        <end position="189"/>
    </location>
</feature>
<evidence type="ECO:0000313" key="5">
    <source>
        <dbReference type="Proteomes" id="UP000236333"/>
    </source>
</evidence>
<feature type="region of interest" description="Disordered" evidence="3">
    <location>
        <begin position="274"/>
        <end position="293"/>
    </location>
</feature>
<keyword evidence="5" id="KW-1185">Reference proteome</keyword>
<evidence type="ECO:0000256" key="2">
    <source>
        <dbReference type="SAM" id="Coils"/>
    </source>
</evidence>
<feature type="region of interest" description="Disordered" evidence="3">
    <location>
        <begin position="1"/>
        <end position="26"/>
    </location>
</feature>
<accession>A0A2J7ZL56</accession>
<dbReference type="Gene3D" id="1.25.40.20">
    <property type="entry name" value="Ankyrin repeat-containing domain"/>
    <property type="match status" value="1"/>
</dbReference>
<protein>
    <submittedName>
        <fullName evidence="4">Uncharacterized protein</fullName>
    </submittedName>
</protein>
<organism evidence="4 5">
    <name type="scientific">Tetrabaena socialis</name>
    <dbReference type="NCBI Taxonomy" id="47790"/>
    <lineage>
        <taxon>Eukaryota</taxon>
        <taxon>Viridiplantae</taxon>
        <taxon>Chlorophyta</taxon>
        <taxon>core chlorophytes</taxon>
        <taxon>Chlorophyceae</taxon>
        <taxon>CS clade</taxon>
        <taxon>Chlamydomonadales</taxon>
        <taxon>Tetrabaenaceae</taxon>
        <taxon>Tetrabaena</taxon>
    </lineage>
</organism>
<dbReference type="InterPro" id="IPR036770">
    <property type="entry name" value="Ankyrin_rpt-contain_sf"/>
</dbReference>
<comment type="caution">
    <text evidence="4">The sequence shown here is derived from an EMBL/GenBank/DDBJ whole genome shotgun (WGS) entry which is preliminary data.</text>
</comment>
<evidence type="ECO:0000256" key="3">
    <source>
        <dbReference type="SAM" id="MobiDB-lite"/>
    </source>
</evidence>
<dbReference type="PROSITE" id="PS50297">
    <property type="entry name" value="ANK_REP_REGION"/>
    <property type="match status" value="1"/>
</dbReference>
<feature type="repeat" description="ANK" evidence="1">
    <location>
        <begin position="210"/>
        <end position="242"/>
    </location>
</feature>
<keyword evidence="2" id="KW-0175">Coiled coil</keyword>
<gene>
    <name evidence="4" type="ORF">TSOC_013141</name>
</gene>
<dbReference type="PROSITE" id="PS50088">
    <property type="entry name" value="ANK_REPEAT"/>
    <property type="match status" value="1"/>
</dbReference>
<evidence type="ECO:0000256" key="1">
    <source>
        <dbReference type="PROSITE-ProRule" id="PRU00023"/>
    </source>
</evidence>
<proteinExistence type="predicted"/>
<dbReference type="Pfam" id="PF00023">
    <property type="entry name" value="Ank"/>
    <property type="match status" value="1"/>
</dbReference>
<reference evidence="4 5" key="1">
    <citation type="journal article" date="2017" name="Mol. Biol. Evol.">
        <title>The 4-celled Tetrabaena socialis nuclear genome reveals the essential components for genetic control of cell number at the origin of multicellularity in the volvocine lineage.</title>
        <authorList>
            <person name="Featherston J."/>
            <person name="Arakaki Y."/>
            <person name="Hanschen E.R."/>
            <person name="Ferris P.J."/>
            <person name="Michod R.E."/>
            <person name="Olson B.J.S.C."/>
            <person name="Nozaki H."/>
            <person name="Durand P.M."/>
        </authorList>
    </citation>
    <scope>NUCLEOTIDE SEQUENCE [LARGE SCALE GENOMIC DNA]</scope>
    <source>
        <strain evidence="4 5">NIES-571</strain>
    </source>
</reference>
<dbReference type="AlphaFoldDB" id="A0A2J7ZL56"/>
<evidence type="ECO:0000313" key="4">
    <source>
        <dbReference type="EMBL" id="PNH00996.1"/>
    </source>
</evidence>
<dbReference type="Proteomes" id="UP000236333">
    <property type="component" value="Unassembled WGS sequence"/>
</dbReference>
<dbReference type="InterPro" id="IPR002110">
    <property type="entry name" value="Ankyrin_rpt"/>
</dbReference>
<keyword evidence="1" id="KW-0040">ANK repeat</keyword>